<evidence type="ECO:0008006" key="4">
    <source>
        <dbReference type="Google" id="ProtNLM"/>
    </source>
</evidence>
<sequence length="152" mass="16401">MLTDFILALGVFAGSAAAKGAFLVWSGGGEAPYFTSPGDYIKSGNRFDYFGAKTWTWDQTGVPSRFELSGDTGLCLAVRGEAKVDAGFEIIKCDQAPKWSLVKVDEHGSRIKLDGTDLCVERTGLHDAVLRTCYPADHADVINQDFQAQCSA</sequence>
<keyword evidence="3" id="KW-1185">Reference proteome</keyword>
<evidence type="ECO:0000256" key="1">
    <source>
        <dbReference type="SAM" id="SignalP"/>
    </source>
</evidence>
<dbReference type="InParanoid" id="K1W179"/>
<feature type="chain" id="PRO_5003852609" description="Ricin B lectin domain-containing protein" evidence="1">
    <location>
        <begin position="19"/>
        <end position="152"/>
    </location>
</feature>
<dbReference type="HOGENOM" id="CLU_1760082_0_0_1"/>
<evidence type="ECO:0000313" key="3">
    <source>
        <dbReference type="Proteomes" id="UP000006757"/>
    </source>
</evidence>
<gene>
    <name evidence="2" type="ORF">A1Q2_00166</name>
</gene>
<feature type="signal peptide" evidence="1">
    <location>
        <begin position="1"/>
        <end position="18"/>
    </location>
</feature>
<accession>K1W179</accession>
<dbReference type="AlphaFoldDB" id="K1W179"/>
<comment type="caution">
    <text evidence="2">The sequence shown here is derived from an EMBL/GenBank/DDBJ whole genome shotgun (WGS) entry which is preliminary data.</text>
</comment>
<protein>
    <recommendedName>
        <fullName evidence="4">Ricin B lectin domain-containing protein</fullName>
    </recommendedName>
</protein>
<dbReference type="EMBL" id="AMBO01000090">
    <property type="protein sequence ID" value="EKD05552.1"/>
    <property type="molecule type" value="Genomic_DNA"/>
</dbReference>
<dbReference type="Proteomes" id="UP000006757">
    <property type="component" value="Unassembled WGS sequence"/>
</dbReference>
<proteinExistence type="predicted"/>
<organism evidence="2 3">
    <name type="scientific">Trichosporon asahii var. asahii (strain CBS 8904)</name>
    <name type="common">Yeast</name>
    <dbReference type="NCBI Taxonomy" id="1220162"/>
    <lineage>
        <taxon>Eukaryota</taxon>
        <taxon>Fungi</taxon>
        <taxon>Dikarya</taxon>
        <taxon>Basidiomycota</taxon>
        <taxon>Agaricomycotina</taxon>
        <taxon>Tremellomycetes</taxon>
        <taxon>Trichosporonales</taxon>
        <taxon>Trichosporonaceae</taxon>
        <taxon>Trichosporon</taxon>
    </lineage>
</organism>
<name>K1W179_TRIAC</name>
<evidence type="ECO:0000313" key="2">
    <source>
        <dbReference type="EMBL" id="EKD05552.1"/>
    </source>
</evidence>
<reference evidence="2 3" key="1">
    <citation type="journal article" date="2012" name="Eukaryot. Cell">
        <title>Genome sequence of the Trichosporon asahii environmental strain CBS 8904.</title>
        <authorList>
            <person name="Yang R.Y."/>
            <person name="Li H.T."/>
            <person name="Zhu H."/>
            <person name="Zhou G.P."/>
            <person name="Wang M."/>
            <person name="Wang L."/>
        </authorList>
    </citation>
    <scope>NUCLEOTIDE SEQUENCE [LARGE SCALE GENOMIC DNA]</scope>
    <source>
        <strain evidence="2 3">CBS 8904</strain>
    </source>
</reference>
<keyword evidence="1" id="KW-0732">Signal</keyword>